<feature type="transmembrane region" description="Helical" evidence="1">
    <location>
        <begin position="68"/>
        <end position="88"/>
    </location>
</feature>
<dbReference type="EMBL" id="LR797377">
    <property type="protein sequence ID" value="CAB4211792.1"/>
    <property type="molecule type" value="Genomic_DNA"/>
</dbReference>
<name>A0A6J5SDY2_9CAUD</name>
<organism evidence="2">
    <name type="scientific">uncultured Caudovirales phage</name>
    <dbReference type="NCBI Taxonomy" id="2100421"/>
    <lineage>
        <taxon>Viruses</taxon>
        <taxon>Duplodnaviria</taxon>
        <taxon>Heunggongvirae</taxon>
        <taxon>Uroviricota</taxon>
        <taxon>Caudoviricetes</taxon>
        <taxon>Peduoviridae</taxon>
        <taxon>Maltschvirus</taxon>
        <taxon>Maltschvirus maltsch</taxon>
    </lineage>
</organism>
<evidence type="ECO:0000256" key="1">
    <source>
        <dbReference type="SAM" id="Phobius"/>
    </source>
</evidence>
<feature type="transmembrane region" description="Helical" evidence="1">
    <location>
        <begin position="39"/>
        <end position="56"/>
    </location>
</feature>
<protein>
    <submittedName>
        <fullName evidence="2">Uncharacterized protein</fullName>
    </submittedName>
</protein>
<evidence type="ECO:0000313" key="2">
    <source>
        <dbReference type="EMBL" id="CAB4211792.1"/>
    </source>
</evidence>
<sequence length="92" mass="10985">MDNAPDVHPLLKHVDLEPKEFEMLEREDNAKRKAVRFKYIMATCMMLFLFYGYFLVEHLQEEHGAGHHVIYFLLVALFFLFWSLNSLAKHEL</sequence>
<gene>
    <name evidence="2" type="ORF">UFOVP1419_25</name>
</gene>
<proteinExistence type="predicted"/>
<accession>A0A6J5SDY2</accession>
<keyword evidence="1" id="KW-1133">Transmembrane helix</keyword>
<keyword evidence="1" id="KW-0472">Membrane</keyword>
<keyword evidence="1" id="KW-0812">Transmembrane</keyword>
<reference evidence="2" key="1">
    <citation type="submission" date="2020-05" db="EMBL/GenBank/DDBJ databases">
        <authorList>
            <person name="Chiriac C."/>
            <person name="Salcher M."/>
            <person name="Ghai R."/>
            <person name="Kavagutti S V."/>
        </authorList>
    </citation>
    <scope>NUCLEOTIDE SEQUENCE</scope>
</reference>